<dbReference type="HAMAP" id="MF_00039">
    <property type="entry name" value="Adenylate_kinase_AK6"/>
    <property type="match status" value="1"/>
</dbReference>
<dbReference type="GO" id="GO:0016887">
    <property type="term" value="F:ATP hydrolysis activity"/>
    <property type="evidence" value="ECO:0007669"/>
    <property type="project" value="UniProtKB-UniRule"/>
</dbReference>
<evidence type="ECO:0000256" key="9">
    <source>
        <dbReference type="ARBA" id="ARBA00023242"/>
    </source>
</evidence>
<dbReference type="AlphaFoldDB" id="A0A0P1BKC6"/>
<proteinExistence type="inferred from homology"/>
<feature type="region of interest" description="LID" evidence="10">
    <location>
        <begin position="139"/>
        <end position="149"/>
    </location>
</feature>
<name>A0A0P1BKC6_9BASI</name>
<dbReference type="GO" id="GO:0006364">
    <property type="term" value="P:rRNA processing"/>
    <property type="evidence" value="ECO:0007669"/>
    <property type="project" value="UniProtKB-KW"/>
</dbReference>
<feature type="binding site" evidence="10">
    <location>
        <position position="18"/>
    </location>
    <ligand>
        <name>ATP</name>
        <dbReference type="ChEBI" id="CHEBI:30616"/>
    </ligand>
</feature>
<dbReference type="Gene3D" id="3.40.50.300">
    <property type="entry name" value="P-loop containing nucleotide triphosphate hydrolases"/>
    <property type="match status" value="1"/>
</dbReference>
<dbReference type="Proteomes" id="UP000054845">
    <property type="component" value="Unassembled WGS sequence"/>
</dbReference>
<dbReference type="GO" id="GO:0004017">
    <property type="term" value="F:AMP kinase activity"/>
    <property type="evidence" value="ECO:0007669"/>
    <property type="project" value="UniProtKB-UniRule"/>
</dbReference>
<comment type="caution">
    <text evidence="10">Lacks conserved residue(s) required for the propagation of feature annotation.</text>
</comment>
<dbReference type="STRING" id="401625.A0A0P1BKC6"/>
<feature type="compositionally biased region" description="Acidic residues" evidence="11">
    <location>
        <begin position="78"/>
        <end position="93"/>
    </location>
</feature>
<comment type="similarity">
    <text evidence="10">Belongs to the adenylate kinase family. AK6 subfamily.</text>
</comment>
<evidence type="ECO:0000256" key="5">
    <source>
        <dbReference type="ARBA" id="ARBA00022679"/>
    </source>
</evidence>
<comment type="function">
    <text evidence="10">Broad-specificity nucleoside monophosphate (NMP) kinase that catalyzes the reversible transfer of the terminal phosphate group between nucleoside triphosphates and monophosphates. Has also ATPase activity. Involved in the late cytoplasmic maturation steps of the 40S ribosomal particles, specifically 18S rRNA maturation. While NMP activity is not required for ribosome maturation, ATPase activity is. Associates transiently with small ribosomal subunit protein uS11. ATP hydrolysis breaks the interaction with uS11. May temporarily remove uS11 from the ribosome to enable a conformational change of the ribosomal RNA that is needed for the final maturation step of the small ribosomal subunit. Its NMP activity may have a role in nuclear energy homeostasis.</text>
</comment>
<sequence>MPRRTWPNIVLTGTPGVGKSTHATQLHARLPALEQIDVTSLCKSHHFTLNYDEEWDTFEVDEDKLLDCLEEKCGFEPVEVEGEGEGEDGGNVQEDEKEKERNGGTILDWHTCDAYPERWVDLVVVLTCDHAILWKRLEKRNYPLAKIQENNSAEIMQVVLSEAHEAYDEQIVVALKSENAEQVEENVERIVAWVDAWRRQRGLSGV</sequence>
<dbReference type="PANTHER" id="PTHR12595:SF0">
    <property type="entry name" value="ADENYLATE KINASE ISOENZYME 6"/>
    <property type="match status" value="1"/>
</dbReference>
<dbReference type="InterPro" id="IPR020618">
    <property type="entry name" value="Adenyl_kinase_AK6"/>
</dbReference>
<evidence type="ECO:0000256" key="10">
    <source>
        <dbReference type="HAMAP-Rule" id="MF_03173"/>
    </source>
</evidence>
<dbReference type="GO" id="GO:0005634">
    <property type="term" value="C:nucleus"/>
    <property type="evidence" value="ECO:0007669"/>
    <property type="project" value="UniProtKB-SubCell"/>
</dbReference>
<evidence type="ECO:0000256" key="4">
    <source>
        <dbReference type="ARBA" id="ARBA00022552"/>
    </source>
</evidence>
<dbReference type="GO" id="GO:0042274">
    <property type="term" value="P:ribosomal small subunit biogenesis"/>
    <property type="evidence" value="ECO:0007669"/>
    <property type="project" value="UniProtKB-UniRule"/>
</dbReference>
<protein>
    <recommendedName>
        <fullName evidence="10">Adenylate kinase isoenzyme 6 homolog</fullName>
        <shortName evidence="10">AK6</shortName>
        <ecNumber evidence="10">2.7.4.3</ecNumber>
    </recommendedName>
    <alternativeName>
        <fullName evidence="10">Dual activity adenylate kinase/ATPase</fullName>
        <shortName evidence="10">AK/ATPase</shortName>
    </alternativeName>
</protein>
<accession>A0A0P1BKC6</accession>
<keyword evidence="13" id="KW-1185">Reference proteome</keyword>
<dbReference type="EMBL" id="CCYA01000278">
    <property type="protein sequence ID" value="CEH16406.1"/>
    <property type="molecule type" value="Genomic_DNA"/>
</dbReference>
<evidence type="ECO:0000313" key="13">
    <source>
        <dbReference type="Proteomes" id="UP000054845"/>
    </source>
</evidence>
<comment type="catalytic activity">
    <reaction evidence="1 10">
        <text>AMP + ATP = 2 ADP</text>
        <dbReference type="Rhea" id="RHEA:12973"/>
        <dbReference type="ChEBI" id="CHEBI:30616"/>
        <dbReference type="ChEBI" id="CHEBI:456215"/>
        <dbReference type="ChEBI" id="CHEBI:456216"/>
        <dbReference type="EC" id="2.7.4.3"/>
    </reaction>
</comment>
<keyword evidence="6 10" id="KW-0547">Nucleotide-binding</keyword>
<evidence type="ECO:0000256" key="6">
    <source>
        <dbReference type="ARBA" id="ARBA00022741"/>
    </source>
</evidence>
<dbReference type="SUPFAM" id="SSF52540">
    <property type="entry name" value="P-loop containing nucleoside triphosphate hydrolases"/>
    <property type="match status" value="1"/>
</dbReference>
<feature type="binding site" evidence="10">
    <location>
        <position position="140"/>
    </location>
    <ligand>
        <name>ATP</name>
        <dbReference type="ChEBI" id="CHEBI:30616"/>
    </ligand>
</feature>
<comment type="subunit">
    <text evidence="10">Interacts with small ribosomal subunit protein uS11. Not a structural component of 43S pre-ribosomes, but transiently interacts with them by binding to uS11.</text>
</comment>
<keyword evidence="9 10" id="KW-0539">Nucleus</keyword>
<organism evidence="12 13">
    <name type="scientific">Ceraceosorus bombacis</name>
    <dbReference type="NCBI Taxonomy" id="401625"/>
    <lineage>
        <taxon>Eukaryota</taxon>
        <taxon>Fungi</taxon>
        <taxon>Dikarya</taxon>
        <taxon>Basidiomycota</taxon>
        <taxon>Ustilaginomycotina</taxon>
        <taxon>Exobasidiomycetes</taxon>
        <taxon>Ceraceosorales</taxon>
        <taxon>Ceraceosoraceae</taxon>
        <taxon>Ceraceosorus</taxon>
    </lineage>
</organism>
<evidence type="ECO:0000256" key="11">
    <source>
        <dbReference type="SAM" id="MobiDB-lite"/>
    </source>
</evidence>
<keyword evidence="7 10" id="KW-0418">Kinase</keyword>
<feature type="binding site" evidence="10">
    <location>
        <position position="19"/>
    </location>
    <ligand>
        <name>ATP</name>
        <dbReference type="ChEBI" id="CHEBI:30616"/>
    </ligand>
</feature>
<dbReference type="InterPro" id="IPR027417">
    <property type="entry name" value="P-loop_NTPase"/>
</dbReference>
<feature type="region of interest" description="Disordered" evidence="11">
    <location>
        <begin position="77"/>
        <end position="101"/>
    </location>
</feature>
<comment type="catalytic activity">
    <reaction evidence="10">
        <text>ATP + H2O = ADP + phosphate + H(+)</text>
        <dbReference type="Rhea" id="RHEA:13065"/>
        <dbReference type="ChEBI" id="CHEBI:15377"/>
        <dbReference type="ChEBI" id="CHEBI:15378"/>
        <dbReference type="ChEBI" id="CHEBI:30616"/>
        <dbReference type="ChEBI" id="CHEBI:43474"/>
        <dbReference type="ChEBI" id="CHEBI:456216"/>
    </reaction>
</comment>
<dbReference type="OrthoDB" id="10251185at2759"/>
<feature type="binding site" evidence="10">
    <location>
        <position position="16"/>
    </location>
    <ligand>
        <name>ATP</name>
        <dbReference type="ChEBI" id="CHEBI:30616"/>
    </ligand>
</feature>
<keyword evidence="3 10" id="KW-0690">Ribosome biogenesis</keyword>
<keyword evidence="2 10" id="KW-0963">Cytoplasm</keyword>
<dbReference type="GO" id="GO:0005737">
    <property type="term" value="C:cytoplasm"/>
    <property type="evidence" value="ECO:0007669"/>
    <property type="project" value="UniProtKB-SubCell"/>
</dbReference>
<evidence type="ECO:0000256" key="1">
    <source>
        <dbReference type="ARBA" id="ARBA00000582"/>
    </source>
</evidence>
<evidence type="ECO:0000256" key="2">
    <source>
        <dbReference type="ARBA" id="ARBA00022490"/>
    </source>
</evidence>
<keyword evidence="5 10" id="KW-0808">Transferase</keyword>
<feature type="region of interest" description="NMPbind" evidence="10">
    <location>
        <begin position="37"/>
        <end position="60"/>
    </location>
</feature>
<evidence type="ECO:0000256" key="7">
    <source>
        <dbReference type="ARBA" id="ARBA00022777"/>
    </source>
</evidence>
<keyword evidence="8 10" id="KW-0067">ATP-binding</keyword>
<reference evidence="13" key="1">
    <citation type="submission" date="2014-09" db="EMBL/GenBank/DDBJ databases">
        <authorList>
            <person name="Sharma Rahul"/>
            <person name="Thines Marco"/>
        </authorList>
    </citation>
    <scope>NUCLEOTIDE SEQUENCE [LARGE SCALE GENOMIC DNA]</scope>
</reference>
<dbReference type="FunFam" id="3.40.50.300:FF:000372">
    <property type="entry name" value="Adenylate kinase isoenzyme 6 homolog"/>
    <property type="match status" value="1"/>
</dbReference>
<evidence type="ECO:0000256" key="8">
    <source>
        <dbReference type="ARBA" id="ARBA00022840"/>
    </source>
</evidence>
<evidence type="ECO:0000256" key="3">
    <source>
        <dbReference type="ARBA" id="ARBA00022517"/>
    </source>
</evidence>
<dbReference type="Pfam" id="PF13238">
    <property type="entry name" value="AAA_18"/>
    <property type="match status" value="1"/>
</dbReference>
<keyword evidence="4 10" id="KW-0698">rRNA processing</keyword>
<feature type="binding site" evidence="10">
    <location>
        <position position="20"/>
    </location>
    <ligand>
        <name>ATP</name>
        <dbReference type="ChEBI" id="CHEBI:30616"/>
    </ligand>
</feature>
<dbReference type="PANTHER" id="PTHR12595">
    <property type="entry name" value="POS9-ACTIVATING FACTOR FAP7-RELATED"/>
    <property type="match status" value="1"/>
</dbReference>
<dbReference type="GO" id="GO:0005524">
    <property type="term" value="F:ATP binding"/>
    <property type="evidence" value="ECO:0007669"/>
    <property type="project" value="UniProtKB-KW"/>
</dbReference>
<dbReference type="EC" id="2.7.4.3" evidence="10"/>
<evidence type="ECO:0000313" key="12">
    <source>
        <dbReference type="EMBL" id="CEH16406.1"/>
    </source>
</evidence>
<comment type="subcellular location">
    <subcellularLocation>
        <location evidence="10">Cytoplasm</location>
    </subcellularLocation>
    <subcellularLocation>
        <location evidence="10">Nucleus</location>
    </subcellularLocation>
</comment>
<feature type="binding site" evidence="10">
    <location>
        <position position="21"/>
    </location>
    <ligand>
        <name>ATP</name>
        <dbReference type="ChEBI" id="CHEBI:30616"/>
    </ligand>
</feature>